<keyword evidence="7" id="KW-0808">Transferase</keyword>
<reference evidence="7 8" key="1">
    <citation type="journal article" date="2006" name="Nat. Biotechnol.">
        <title>Complete genome of the mutualistic, N2-fixing grass endophyte Azoarcus sp. strain BH72.</title>
        <authorList>
            <person name="Krause A."/>
            <person name="Ramakumar A."/>
            <person name="Bartels D."/>
            <person name="Battistoni F."/>
            <person name="Bekel T."/>
            <person name="Boch J."/>
            <person name="Boehm M."/>
            <person name="Friedrich F."/>
            <person name="Hurek T."/>
            <person name="Krause L."/>
            <person name="Linke B."/>
            <person name="McHardy A.C."/>
            <person name="Sarkar A."/>
            <person name="Schneiker S."/>
            <person name="Syed A.A."/>
            <person name="Thauer R."/>
            <person name="Vorhoelter F.-J."/>
            <person name="Weidner S."/>
            <person name="Puehler A."/>
            <person name="Reinhold-Hurek B."/>
            <person name="Kaiser O."/>
            <person name="Goesmann A."/>
        </authorList>
    </citation>
    <scope>NUCLEOTIDE SEQUENCE [LARGE SCALE GENOMIC DNA]</scope>
    <source>
        <strain evidence="7 8">BH72</strain>
    </source>
</reference>
<comment type="function">
    <text evidence="2">DNA polymerase III is a complex, multichain enzyme responsible for most of the replicative synthesis in bacteria. The epsilon subunit contain the editing function and is a proofreading 3'-5' exonuclease.</text>
</comment>
<feature type="signal peptide" evidence="5">
    <location>
        <begin position="1"/>
        <end position="23"/>
    </location>
</feature>
<proteinExistence type="predicted"/>
<evidence type="ECO:0000259" key="6">
    <source>
        <dbReference type="SMART" id="SM00479"/>
    </source>
</evidence>
<comment type="subunit">
    <text evidence="3">DNA polymerase III contains a core (composed of alpha, epsilon and theta chains) that associates with a tau subunit. This core dimerizes to form the POLIII' complex. PolIII' associates with the gamma complex (composed of gamma, delta, delta', psi and chi chains) and with the beta chain to form the complete DNA polymerase III complex.</text>
</comment>
<evidence type="ECO:0000256" key="4">
    <source>
        <dbReference type="ARBA" id="ARBA00049244"/>
    </source>
</evidence>
<dbReference type="GO" id="GO:0008408">
    <property type="term" value="F:3'-5' exonuclease activity"/>
    <property type="evidence" value="ECO:0007669"/>
    <property type="project" value="TreeGrafter"/>
</dbReference>
<keyword evidence="5" id="KW-0732">Signal</keyword>
<name>A1K1I0_AZOSB</name>
<dbReference type="STRING" id="62928.azo0067"/>
<dbReference type="PANTHER" id="PTHR30231:SF37">
    <property type="entry name" value="EXODEOXYRIBONUCLEASE 10"/>
    <property type="match status" value="1"/>
</dbReference>
<evidence type="ECO:0000256" key="1">
    <source>
        <dbReference type="ARBA" id="ARBA00012417"/>
    </source>
</evidence>
<gene>
    <name evidence="7" type="primary">polC</name>
    <name evidence="7" type="ordered locus">azo0067</name>
</gene>
<dbReference type="SUPFAM" id="SSF53098">
    <property type="entry name" value="Ribonuclease H-like"/>
    <property type="match status" value="1"/>
</dbReference>
<dbReference type="SMART" id="SM00479">
    <property type="entry name" value="EXOIII"/>
    <property type="match status" value="1"/>
</dbReference>
<dbReference type="Proteomes" id="UP000002588">
    <property type="component" value="Chromosome"/>
</dbReference>
<dbReference type="NCBIfam" id="TIGR00573">
    <property type="entry name" value="dnaq"/>
    <property type="match status" value="1"/>
</dbReference>
<dbReference type="eggNOG" id="COG2176">
    <property type="taxonomic scope" value="Bacteria"/>
</dbReference>
<evidence type="ECO:0000313" key="7">
    <source>
        <dbReference type="EMBL" id="CAL92685.1"/>
    </source>
</evidence>
<dbReference type="GO" id="GO:0045004">
    <property type="term" value="P:DNA replication proofreading"/>
    <property type="evidence" value="ECO:0007669"/>
    <property type="project" value="TreeGrafter"/>
</dbReference>
<dbReference type="HOGENOM" id="CLU_047806_7_1_4"/>
<dbReference type="GO" id="GO:0003887">
    <property type="term" value="F:DNA-directed DNA polymerase activity"/>
    <property type="evidence" value="ECO:0007669"/>
    <property type="project" value="UniProtKB-KW"/>
</dbReference>
<dbReference type="EC" id="2.7.7.7" evidence="1"/>
<keyword evidence="8" id="KW-1185">Reference proteome</keyword>
<dbReference type="GO" id="GO:0005829">
    <property type="term" value="C:cytosol"/>
    <property type="evidence" value="ECO:0007669"/>
    <property type="project" value="TreeGrafter"/>
</dbReference>
<keyword evidence="7" id="KW-0239">DNA-directed DNA polymerase</keyword>
<dbReference type="InterPro" id="IPR012337">
    <property type="entry name" value="RNaseH-like_sf"/>
</dbReference>
<dbReference type="Pfam" id="PF00929">
    <property type="entry name" value="RNase_T"/>
    <property type="match status" value="1"/>
</dbReference>
<dbReference type="PANTHER" id="PTHR30231">
    <property type="entry name" value="DNA POLYMERASE III SUBUNIT EPSILON"/>
    <property type="match status" value="1"/>
</dbReference>
<dbReference type="KEGG" id="azo:azo0067"/>
<dbReference type="AlphaFoldDB" id="A1K1I0"/>
<dbReference type="FunFam" id="3.30.420.10:FF:000045">
    <property type="entry name" value="3'-5' exonuclease DinG"/>
    <property type="match status" value="1"/>
</dbReference>
<keyword evidence="7" id="KW-0548">Nucleotidyltransferase</keyword>
<evidence type="ECO:0000256" key="2">
    <source>
        <dbReference type="ARBA" id="ARBA00025483"/>
    </source>
</evidence>
<dbReference type="EMBL" id="AM406670">
    <property type="protein sequence ID" value="CAL92685.1"/>
    <property type="molecule type" value="Genomic_DNA"/>
</dbReference>
<accession>A1K1I0</accession>
<dbReference type="InterPro" id="IPR006054">
    <property type="entry name" value="DnaQ"/>
</dbReference>
<dbReference type="Gene3D" id="3.30.420.10">
    <property type="entry name" value="Ribonuclease H-like superfamily/Ribonuclease H"/>
    <property type="match status" value="1"/>
</dbReference>
<dbReference type="InterPro" id="IPR036397">
    <property type="entry name" value="RNaseH_sf"/>
</dbReference>
<feature type="chain" id="PRO_5002635735" description="DNA-directed DNA polymerase" evidence="5">
    <location>
        <begin position="24"/>
        <end position="231"/>
    </location>
</feature>
<organism evidence="7 8">
    <name type="scientific">Azoarcus sp. (strain BH72)</name>
    <dbReference type="NCBI Taxonomy" id="418699"/>
    <lineage>
        <taxon>Bacteria</taxon>
        <taxon>Pseudomonadati</taxon>
        <taxon>Pseudomonadota</taxon>
        <taxon>Betaproteobacteria</taxon>
        <taxon>Rhodocyclales</taxon>
        <taxon>Zoogloeaceae</taxon>
        <taxon>Azoarcus</taxon>
    </lineage>
</organism>
<comment type="catalytic activity">
    <reaction evidence="4">
        <text>DNA(n) + a 2'-deoxyribonucleoside 5'-triphosphate = DNA(n+1) + diphosphate</text>
        <dbReference type="Rhea" id="RHEA:22508"/>
        <dbReference type="Rhea" id="RHEA-COMP:17339"/>
        <dbReference type="Rhea" id="RHEA-COMP:17340"/>
        <dbReference type="ChEBI" id="CHEBI:33019"/>
        <dbReference type="ChEBI" id="CHEBI:61560"/>
        <dbReference type="ChEBI" id="CHEBI:173112"/>
        <dbReference type="EC" id="2.7.7.7"/>
    </reaction>
</comment>
<dbReference type="InterPro" id="IPR013520">
    <property type="entry name" value="Ribonucl_H"/>
</dbReference>
<dbReference type="CDD" id="cd06127">
    <property type="entry name" value="DEDDh"/>
    <property type="match status" value="1"/>
</dbReference>
<feature type="domain" description="Exonuclease" evidence="6">
    <location>
        <begin position="30"/>
        <end position="197"/>
    </location>
</feature>
<dbReference type="GO" id="GO:0003677">
    <property type="term" value="F:DNA binding"/>
    <property type="evidence" value="ECO:0007669"/>
    <property type="project" value="InterPro"/>
</dbReference>
<protein>
    <recommendedName>
        <fullName evidence="1">DNA-directed DNA polymerase</fullName>
        <ecNumber evidence="1">2.7.7.7</ecNumber>
    </recommendedName>
</protein>
<evidence type="ECO:0000313" key="8">
    <source>
        <dbReference type="Proteomes" id="UP000002588"/>
    </source>
</evidence>
<evidence type="ECO:0000256" key="3">
    <source>
        <dbReference type="ARBA" id="ARBA00026073"/>
    </source>
</evidence>
<sequence>MHHGLRRRAIVRALRWISLTLVAAEDHLDTYAVIDFETTGMAPEHGARPTEIAVVLVRNGCVIDRYQSLMNAGVHVPYEIQALTGITNAMVRAAPPLAQVMAQAADFVGSHALVAHNAAFDRKFWDAELDRLGRRREADFVCSLLLSRRVFPDSPNHKLGTLVRTLGLPASGRFHRALADAEATAQLFARIAHTLCERYALAALDHALLMKIQKTARGALDGCIARHRAAA</sequence>
<evidence type="ECO:0000256" key="5">
    <source>
        <dbReference type="SAM" id="SignalP"/>
    </source>
</evidence>